<protein>
    <submittedName>
        <fullName evidence="2">Transposase</fullName>
    </submittedName>
</protein>
<dbReference type="OrthoDB" id="426040at2"/>
<dbReference type="InterPro" id="IPR036397">
    <property type="entry name" value="RNaseH_sf"/>
</dbReference>
<comment type="caution">
    <text evidence="2">The sequence shown here is derived from an EMBL/GenBank/DDBJ whole genome shotgun (WGS) entry which is preliminary data.</text>
</comment>
<dbReference type="InterPro" id="IPR038717">
    <property type="entry name" value="Tc1-like_DDE_dom"/>
</dbReference>
<dbReference type="InterPro" id="IPR012337">
    <property type="entry name" value="RNaseH-like_sf"/>
</dbReference>
<proteinExistence type="predicted"/>
<dbReference type="eggNOG" id="COG3335">
    <property type="taxonomic scope" value="Bacteria"/>
</dbReference>
<dbReference type="InParanoid" id="U5DFV8"/>
<dbReference type="Gene3D" id="3.30.420.10">
    <property type="entry name" value="Ribonuclease H-like superfamily/Ribonuclease H"/>
    <property type="match status" value="1"/>
</dbReference>
<dbReference type="NCBIfam" id="NF033545">
    <property type="entry name" value="transpos_IS630"/>
    <property type="match status" value="1"/>
</dbReference>
<dbReference type="AlphaFoldDB" id="U5DFV8"/>
<dbReference type="STRING" id="582515.KR51_00034260"/>
<evidence type="ECO:0000313" key="2">
    <source>
        <dbReference type="EMBL" id="ERN40137.1"/>
    </source>
</evidence>
<name>U5DFV8_9CHRO</name>
<evidence type="ECO:0000259" key="1">
    <source>
        <dbReference type="Pfam" id="PF13358"/>
    </source>
</evidence>
<dbReference type="Pfam" id="PF13358">
    <property type="entry name" value="DDE_3"/>
    <property type="match status" value="1"/>
</dbReference>
<accession>U5DFV8</accession>
<dbReference type="InterPro" id="IPR047655">
    <property type="entry name" value="Transpos_IS630-like"/>
</dbReference>
<reference evidence="2 3" key="1">
    <citation type="submission" date="2013-05" db="EMBL/GenBank/DDBJ databases">
        <title>Draft genome sequence of Rubidibacter lacunae KORDI 51-2.</title>
        <authorList>
            <person name="Choi D.H."/>
            <person name="Noh J.H."/>
            <person name="Kwon K.-K."/>
            <person name="Lee J.-H."/>
            <person name="Ryu J.-Y."/>
        </authorList>
    </citation>
    <scope>NUCLEOTIDE SEQUENCE [LARGE SCALE GENOMIC DNA]</scope>
    <source>
        <strain evidence="2 3">KORDI 51-2</strain>
    </source>
</reference>
<dbReference type="EMBL" id="ASSJ01000081">
    <property type="protein sequence ID" value="ERN40137.1"/>
    <property type="molecule type" value="Genomic_DNA"/>
</dbReference>
<keyword evidence="3" id="KW-1185">Reference proteome</keyword>
<dbReference type="SUPFAM" id="SSF53098">
    <property type="entry name" value="Ribonuclease H-like"/>
    <property type="match status" value="1"/>
</dbReference>
<organism evidence="2 3">
    <name type="scientific">Rubidibacter lacunae KORDI 51-2</name>
    <dbReference type="NCBI Taxonomy" id="582515"/>
    <lineage>
        <taxon>Bacteria</taxon>
        <taxon>Bacillati</taxon>
        <taxon>Cyanobacteriota</taxon>
        <taxon>Cyanophyceae</taxon>
        <taxon>Oscillatoriophycideae</taxon>
        <taxon>Chroococcales</taxon>
        <taxon>Aphanothecaceae</taxon>
        <taxon>Rubidibacter</taxon>
    </lineage>
</organism>
<evidence type="ECO:0000313" key="3">
    <source>
        <dbReference type="Proteomes" id="UP000016960"/>
    </source>
</evidence>
<sequence>MPWMSLKKLPERIAQELKSRVEAVVDYEWVRYWCQDESRFGLHTETGRVLTAPGVKPVGEVQWRFQAFWLYGAVEPMTGESYFWEFSHLDSRCFEQYLEQFAAAYPRELHVMQVDGAGAHRAGALKVPEIVILLFQPAYSPQVNPIERCWEWLKSGLKWLTCGDLEELREQVRTRLQLAGRDLIASLTGWWWLIDQLSVSGL</sequence>
<dbReference type="Proteomes" id="UP000016960">
    <property type="component" value="Unassembled WGS sequence"/>
</dbReference>
<feature type="domain" description="Tc1-like transposase DDE" evidence="1">
    <location>
        <begin position="32"/>
        <end position="168"/>
    </location>
</feature>
<dbReference type="GO" id="GO:0003676">
    <property type="term" value="F:nucleic acid binding"/>
    <property type="evidence" value="ECO:0007669"/>
    <property type="project" value="InterPro"/>
</dbReference>
<gene>
    <name evidence="2" type="ORF">KR51_00034260</name>
</gene>